<organism evidence="1">
    <name type="scientific">Siphoviridae sp. ctLeG9</name>
    <dbReference type="NCBI Taxonomy" id="2827848"/>
    <lineage>
        <taxon>Viruses</taxon>
        <taxon>Duplodnaviria</taxon>
        <taxon>Heunggongvirae</taxon>
        <taxon>Uroviricota</taxon>
        <taxon>Caudoviricetes</taxon>
    </lineage>
</organism>
<proteinExistence type="predicted"/>
<name>A0A8S5RVH8_9CAUD</name>
<accession>A0A8S5RVH8</accession>
<sequence>MPSETCEACGAVMTHEEQLEFLFMCRECHEQESAYLNQIFGLIDEHSRPTNQG</sequence>
<evidence type="ECO:0000313" key="1">
    <source>
        <dbReference type="EMBL" id="DAF42515.1"/>
    </source>
</evidence>
<protein>
    <submittedName>
        <fullName evidence="1">Alpha-aminoadipate carrier protein</fullName>
    </submittedName>
</protein>
<dbReference type="EMBL" id="BK032495">
    <property type="protein sequence ID" value="DAF42515.1"/>
    <property type="molecule type" value="Genomic_DNA"/>
</dbReference>
<reference evidence="1" key="1">
    <citation type="journal article" date="2021" name="Proc. Natl. Acad. Sci. U.S.A.">
        <title>A Catalog of Tens of Thousands of Viruses from Human Metagenomes Reveals Hidden Associations with Chronic Diseases.</title>
        <authorList>
            <person name="Tisza M.J."/>
            <person name="Buck C.B."/>
        </authorList>
    </citation>
    <scope>NUCLEOTIDE SEQUENCE</scope>
    <source>
        <strain evidence="1">CtLeG9</strain>
    </source>
</reference>